<organism evidence="3">
    <name type="scientific">Anopheles sinensis</name>
    <name type="common">Mosquito</name>
    <dbReference type="NCBI Taxonomy" id="74873"/>
    <lineage>
        <taxon>Eukaryota</taxon>
        <taxon>Metazoa</taxon>
        <taxon>Ecdysozoa</taxon>
        <taxon>Arthropoda</taxon>
        <taxon>Hexapoda</taxon>
        <taxon>Insecta</taxon>
        <taxon>Pterygota</taxon>
        <taxon>Neoptera</taxon>
        <taxon>Endopterygota</taxon>
        <taxon>Diptera</taxon>
        <taxon>Nematocera</taxon>
        <taxon>Culicoidea</taxon>
        <taxon>Culicidae</taxon>
        <taxon>Anophelinae</taxon>
        <taxon>Anopheles</taxon>
    </lineage>
</organism>
<feature type="region of interest" description="Disordered" evidence="2">
    <location>
        <begin position="29"/>
        <end position="52"/>
    </location>
</feature>
<feature type="coiled-coil region" evidence="1">
    <location>
        <begin position="61"/>
        <end position="95"/>
    </location>
</feature>
<evidence type="ECO:0000256" key="1">
    <source>
        <dbReference type="SAM" id="Coils"/>
    </source>
</evidence>
<evidence type="ECO:0000256" key="2">
    <source>
        <dbReference type="SAM" id="MobiDB-lite"/>
    </source>
</evidence>
<evidence type="ECO:0000313" key="3">
    <source>
        <dbReference type="EMBL" id="KFB53497.1"/>
    </source>
</evidence>
<name>A0A084WTF3_ANOSI</name>
<dbReference type="EnsemblMetazoa" id="ASIC021723-RA">
    <property type="protein sequence ID" value="ASIC021723-PA"/>
    <property type="gene ID" value="ASIC021723"/>
</dbReference>
<protein>
    <submittedName>
        <fullName evidence="3 4">FliA/WhiG family RNA polymerase sigma factor</fullName>
    </submittedName>
</protein>
<proteinExistence type="predicted"/>
<sequence>MPQTSEPISGMLRASGNIQTCLERKAPISQEPASIVATNRDESNQYVQTDPEDPSNIEVELAYYKQEAINLQRTVDELLNELGEREKKVQQLTNKLGEIKYRMRCHSQPSV</sequence>
<evidence type="ECO:0000313" key="5">
    <source>
        <dbReference type="Proteomes" id="UP000030765"/>
    </source>
</evidence>
<dbReference type="AlphaFoldDB" id="A0A084WTF3"/>
<dbReference type="Proteomes" id="UP000030765">
    <property type="component" value="Unassembled WGS sequence"/>
</dbReference>
<accession>A0A084WTF3</accession>
<reference evidence="4" key="2">
    <citation type="submission" date="2020-05" db="UniProtKB">
        <authorList>
            <consortium name="EnsemblMetazoa"/>
        </authorList>
    </citation>
    <scope>IDENTIFICATION</scope>
</reference>
<keyword evidence="5" id="KW-1185">Reference proteome</keyword>
<dbReference type="VEuPathDB" id="VectorBase:ASIC021723"/>
<dbReference type="EMBL" id="KE525420">
    <property type="protein sequence ID" value="KFB53497.1"/>
    <property type="molecule type" value="Genomic_DNA"/>
</dbReference>
<dbReference type="EMBL" id="ATLV01026890">
    <property type="status" value="NOT_ANNOTATED_CDS"/>
    <property type="molecule type" value="Genomic_DNA"/>
</dbReference>
<keyword evidence="1" id="KW-0175">Coiled coil</keyword>
<gene>
    <name evidence="3" type="ORF">ZHAS_00021723</name>
</gene>
<evidence type="ECO:0000313" key="4">
    <source>
        <dbReference type="EnsemblMetazoa" id="ASIC021723-PA"/>
    </source>
</evidence>
<reference evidence="3 5" key="1">
    <citation type="journal article" date="2014" name="BMC Genomics">
        <title>Genome sequence of Anopheles sinensis provides insight into genetics basis of mosquito competence for malaria parasites.</title>
        <authorList>
            <person name="Zhou D."/>
            <person name="Zhang D."/>
            <person name="Ding G."/>
            <person name="Shi L."/>
            <person name="Hou Q."/>
            <person name="Ye Y."/>
            <person name="Xu Y."/>
            <person name="Zhou H."/>
            <person name="Xiong C."/>
            <person name="Li S."/>
            <person name="Yu J."/>
            <person name="Hong S."/>
            <person name="Yu X."/>
            <person name="Zou P."/>
            <person name="Chen C."/>
            <person name="Chang X."/>
            <person name="Wang W."/>
            <person name="Lv Y."/>
            <person name="Sun Y."/>
            <person name="Ma L."/>
            <person name="Shen B."/>
            <person name="Zhu C."/>
        </authorList>
    </citation>
    <scope>NUCLEOTIDE SEQUENCE [LARGE SCALE GENOMIC DNA]</scope>
</reference>